<dbReference type="AlphaFoldDB" id="A0A1F5HCD5"/>
<sequence length="291" mass="32799">MRRGYLTPPVLIILALITFGVALTLFLNTNLLKNIKNQPTPSPAINSFEDCARAGNRIILTYPRQCKTPDGKSFTEVINQESLDIAPCDVNSDGMCNVADLNLLNTALGTSRGQKNYHPLADLDADGVINDTDKQILLKLIEQNQSDETANWKTYTSQDNSYSFKYPTSWTQKSIQIFGSRSVQEIEDPQGAYLLSFINQGNYNNNTGKPFADLYDFEQLPYTIKTVRVNGQEGIQPLPRAGSEHITAVDLFSKDFKRILILELETQSRDEKEILKGQEIFDQILSTFRFE</sequence>
<dbReference type="EMBL" id="MFCA01000025">
    <property type="protein sequence ID" value="OGE01817.1"/>
    <property type="molecule type" value="Genomic_DNA"/>
</dbReference>
<reference evidence="2 3" key="1">
    <citation type="journal article" date="2016" name="Nat. Commun.">
        <title>Thousands of microbial genomes shed light on interconnected biogeochemical processes in an aquifer system.</title>
        <authorList>
            <person name="Anantharaman K."/>
            <person name="Brown C.T."/>
            <person name="Hug L.A."/>
            <person name="Sharon I."/>
            <person name="Castelle C.J."/>
            <person name="Probst A.J."/>
            <person name="Thomas B.C."/>
            <person name="Singh A."/>
            <person name="Wilkins M.J."/>
            <person name="Karaoz U."/>
            <person name="Brodie E.L."/>
            <person name="Williams K.H."/>
            <person name="Hubbard S.S."/>
            <person name="Banfield J.F."/>
        </authorList>
    </citation>
    <scope>NUCLEOTIDE SEQUENCE [LARGE SCALE GENOMIC DNA]</scope>
</reference>
<comment type="caution">
    <text evidence="2">The sequence shown here is derived from an EMBL/GenBank/DDBJ whole genome shotgun (WGS) entry which is preliminary data.</text>
</comment>
<dbReference type="GO" id="GO:0000272">
    <property type="term" value="P:polysaccharide catabolic process"/>
    <property type="evidence" value="ECO:0007669"/>
    <property type="project" value="InterPro"/>
</dbReference>
<evidence type="ECO:0008006" key="4">
    <source>
        <dbReference type="Google" id="ProtNLM"/>
    </source>
</evidence>
<accession>A0A1F5HCD5</accession>
<dbReference type="GO" id="GO:0004553">
    <property type="term" value="F:hydrolase activity, hydrolyzing O-glycosyl compounds"/>
    <property type="evidence" value="ECO:0007669"/>
    <property type="project" value="InterPro"/>
</dbReference>
<keyword evidence="1" id="KW-0472">Membrane</keyword>
<evidence type="ECO:0000256" key="1">
    <source>
        <dbReference type="SAM" id="Phobius"/>
    </source>
</evidence>
<evidence type="ECO:0000313" key="2">
    <source>
        <dbReference type="EMBL" id="OGE01817.1"/>
    </source>
</evidence>
<gene>
    <name evidence="2" type="ORF">A2196_02940</name>
</gene>
<evidence type="ECO:0000313" key="3">
    <source>
        <dbReference type="Proteomes" id="UP000176751"/>
    </source>
</evidence>
<keyword evidence="1" id="KW-1133">Transmembrane helix</keyword>
<dbReference type="STRING" id="1797737.A2196_02940"/>
<dbReference type="SUPFAM" id="SSF63446">
    <property type="entry name" value="Type I dockerin domain"/>
    <property type="match status" value="1"/>
</dbReference>
<feature type="transmembrane region" description="Helical" evidence="1">
    <location>
        <begin position="6"/>
        <end position="27"/>
    </location>
</feature>
<proteinExistence type="predicted"/>
<dbReference type="Proteomes" id="UP000176751">
    <property type="component" value="Unassembled WGS sequence"/>
</dbReference>
<dbReference type="Gene3D" id="1.10.1330.10">
    <property type="entry name" value="Dockerin domain"/>
    <property type="match status" value="1"/>
</dbReference>
<organism evidence="2 3">
    <name type="scientific">Candidatus Curtissbacteria bacterium RIFOXYA1_FULL_41_14</name>
    <dbReference type="NCBI Taxonomy" id="1797737"/>
    <lineage>
        <taxon>Bacteria</taxon>
        <taxon>Candidatus Curtissiibacteriota</taxon>
    </lineage>
</organism>
<dbReference type="Pfam" id="PF00404">
    <property type="entry name" value="Dockerin_1"/>
    <property type="match status" value="1"/>
</dbReference>
<dbReference type="CDD" id="cd14256">
    <property type="entry name" value="Dockerin_I"/>
    <property type="match status" value="1"/>
</dbReference>
<keyword evidence="1" id="KW-0812">Transmembrane</keyword>
<name>A0A1F5HCD5_9BACT</name>
<protein>
    <recommendedName>
        <fullName evidence="4">Dockerin domain-containing protein</fullName>
    </recommendedName>
</protein>
<dbReference type="InterPro" id="IPR036439">
    <property type="entry name" value="Dockerin_dom_sf"/>
</dbReference>
<dbReference type="InterPro" id="IPR002105">
    <property type="entry name" value="Dockerin_1_rpt"/>
</dbReference>